<feature type="transmembrane region" description="Helical" evidence="5">
    <location>
        <begin position="112"/>
        <end position="133"/>
    </location>
</feature>
<feature type="transmembrane region" description="Helical" evidence="5">
    <location>
        <begin position="183"/>
        <end position="202"/>
    </location>
</feature>
<evidence type="ECO:0000259" key="6">
    <source>
        <dbReference type="Pfam" id="PF03016"/>
    </source>
</evidence>
<dbReference type="EnsemblPlants" id="Zm00001eb402120_T001">
    <property type="protein sequence ID" value="Zm00001eb402120_P001"/>
    <property type="gene ID" value="Zm00001eb402120"/>
</dbReference>
<evidence type="ECO:0000256" key="1">
    <source>
        <dbReference type="ARBA" id="ARBA00004141"/>
    </source>
</evidence>
<dbReference type="Gene3D" id="3.40.50.2000">
    <property type="entry name" value="Glycogen Phosphorylase B"/>
    <property type="match status" value="1"/>
</dbReference>
<evidence type="ECO:0000313" key="8">
    <source>
        <dbReference type="Proteomes" id="UP000007305"/>
    </source>
</evidence>
<dbReference type="Proteomes" id="UP000007305">
    <property type="component" value="Chromosome 9"/>
</dbReference>
<keyword evidence="4 5" id="KW-0472">Membrane</keyword>
<keyword evidence="3 5" id="KW-1133">Transmembrane helix</keyword>
<feature type="transmembrane region" description="Helical" evidence="5">
    <location>
        <begin position="145"/>
        <end position="171"/>
    </location>
</feature>
<evidence type="ECO:0000256" key="3">
    <source>
        <dbReference type="ARBA" id="ARBA00022989"/>
    </source>
</evidence>
<dbReference type="Pfam" id="PF03016">
    <property type="entry name" value="Exostosin_GT47"/>
    <property type="match status" value="1"/>
</dbReference>
<dbReference type="InParanoid" id="A0A804UKV1"/>
<evidence type="ECO:0000313" key="7">
    <source>
        <dbReference type="EnsemblPlants" id="Zm00001eb402120_P001"/>
    </source>
</evidence>
<keyword evidence="2 5" id="KW-0812">Transmembrane</keyword>
<dbReference type="Gramene" id="Zm00001eb402120_T001">
    <property type="protein sequence ID" value="Zm00001eb402120_P001"/>
    <property type="gene ID" value="Zm00001eb402120"/>
</dbReference>
<evidence type="ECO:0000256" key="4">
    <source>
        <dbReference type="ARBA" id="ARBA00023136"/>
    </source>
</evidence>
<feature type="transmembrane region" description="Helical" evidence="5">
    <location>
        <begin position="51"/>
        <end position="71"/>
    </location>
</feature>
<reference evidence="7" key="3">
    <citation type="submission" date="2021-05" db="UniProtKB">
        <authorList>
            <consortium name="EnsemblPlants"/>
        </authorList>
    </citation>
    <scope>IDENTIFICATION</scope>
    <source>
        <strain evidence="7">cv. B73</strain>
    </source>
</reference>
<dbReference type="InterPro" id="IPR040911">
    <property type="entry name" value="Exostosin_GT47"/>
</dbReference>
<protein>
    <recommendedName>
        <fullName evidence="6">Exostosin GT47 domain-containing protein</fullName>
    </recommendedName>
</protein>
<dbReference type="InterPro" id="IPR006696">
    <property type="entry name" value="DUF423"/>
</dbReference>
<organism evidence="7 8">
    <name type="scientific">Zea mays</name>
    <name type="common">Maize</name>
    <dbReference type="NCBI Taxonomy" id="4577"/>
    <lineage>
        <taxon>Eukaryota</taxon>
        <taxon>Viridiplantae</taxon>
        <taxon>Streptophyta</taxon>
        <taxon>Embryophyta</taxon>
        <taxon>Tracheophyta</taxon>
        <taxon>Spermatophyta</taxon>
        <taxon>Magnoliopsida</taxon>
        <taxon>Liliopsida</taxon>
        <taxon>Poales</taxon>
        <taxon>Poaceae</taxon>
        <taxon>PACMAD clade</taxon>
        <taxon>Panicoideae</taxon>
        <taxon>Andropogonodae</taxon>
        <taxon>Andropogoneae</taxon>
        <taxon>Tripsacinae</taxon>
        <taxon>Zea</taxon>
    </lineage>
</organism>
<reference evidence="7" key="2">
    <citation type="submission" date="2019-07" db="EMBL/GenBank/DDBJ databases">
        <authorList>
            <person name="Seetharam A."/>
            <person name="Woodhouse M."/>
            <person name="Cannon E."/>
        </authorList>
    </citation>
    <scope>NUCLEOTIDE SEQUENCE [LARGE SCALE GENOMIC DNA]</scope>
    <source>
        <strain evidence="7">cv. B73</strain>
    </source>
</reference>
<dbReference type="PANTHER" id="PTHR43461:SF1">
    <property type="entry name" value="TRANSMEMBRANE PROTEIN 256"/>
    <property type="match status" value="1"/>
</dbReference>
<keyword evidence="8" id="KW-1185">Reference proteome</keyword>
<feature type="domain" description="Exostosin GT47" evidence="6">
    <location>
        <begin position="203"/>
        <end position="290"/>
    </location>
</feature>
<sequence>MHGMWSPIDLDLAELLLEGFVKRTSDRELVRPPAATPQKEVLVHMAMGGFVMHYGVAEAQLGLLIAILMLIPGLPKMDSLVNALKLIQPITKRPNVRTREKRKMLVVTDPMLWHKVAAVSGVAALGLGTYGAHMFRPKNPTYKEVWHTASLGGLLTAGIVLFSGTCYTVAYLEDRKFSSPAPLGGFAFIAAWASLLCVYYVWKVRTELLQHYGRNRKFYLKRKRFDNYRSEMARSLFCLCPLGWAPWSPRLVESVLLGCIPVIIADNIRLSFPPVLQWQEISLQVAEKDSQS</sequence>
<dbReference type="PANTHER" id="PTHR43461">
    <property type="entry name" value="TRANSMEMBRANE PROTEIN 256"/>
    <property type="match status" value="1"/>
</dbReference>
<dbReference type="AlphaFoldDB" id="A0A804UKV1"/>
<accession>A0A804UKV1</accession>
<evidence type="ECO:0000256" key="5">
    <source>
        <dbReference type="SAM" id="Phobius"/>
    </source>
</evidence>
<name>A0A804UKV1_MAIZE</name>
<evidence type="ECO:0000256" key="2">
    <source>
        <dbReference type="ARBA" id="ARBA00022692"/>
    </source>
</evidence>
<reference evidence="8" key="1">
    <citation type="journal article" date="2009" name="Science">
        <title>The B73 maize genome: complexity, diversity, and dynamics.</title>
        <authorList>
            <person name="Schnable P.S."/>
            <person name="Ware D."/>
            <person name="Fulton R.S."/>
            <person name="Stein J.C."/>
            <person name="Wei F."/>
            <person name="Pasternak S."/>
            <person name="Liang C."/>
            <person name="Zhang J."/>
            <person name="Fulton L."/>
            <person name="Graves T.A."/>
            <person name="Minx P."/>
            <person name="Reily A.D."/>
            <person name="Courtney L."/>
            <person name="Kruchowski S.S."/>
            <person name="Tomlinson C."/>
            <person name="Strong C."/>
            <person name="Delehaunty K."/>
            <person name="Fronick C."/>
            <person name="Courtney B."/>
            <person name="Rock S.M."/>
            <person name="Belter E."/>
            <person name="Du F."/>
            <person name="Kim K."/>
            <person name="Abbott R.M."/>
            <person name="Cotton M."/>
            <person name="Levy A."/>
            <person name="Marchetto P."/>
            <person name="Ochoa K."/>
            <person name="Jackson S.M."/>
            <person name="Gillam B."/>
            <person name="Chen W."/>
            <person name="Yan L."/>
            <person name="Higginbotham J."/>
            <person name="Cardenas M."/>
            <person name="Waligorski J."/>
            <person name="Applebaum E."/>
            <person name="Phelps L."/>
            <person name="Falcone J."/>
            <person name="Kanchi K."/>
            <person name="Thane T."/>
            <person name="Scimone A."/>
            <person name="Thane N."/>
            <person name="Henke J."/>
            <person name="Wang T."/>
            <person name="Ruppert J."/>
            <person name="Shah N."/>
            <person name="Rotter K."/>
            <person name="Hodges J."/>
            <person name="Ingenthron E."/>
            <person name="Cordes M."/>
            <person name="Kohlberg S."/>
            <person name="Sgro J."/>
            <person name="Delgado B."/>
            <person name="Mead K."/>
            <person name="Chinwalla A."/>
            <person name="Leonard S."/>
            <person name="Crouse K."/>
            <person name="Collura K."/>
            <person name="Kudrna D."/>
            <person name="Currie J."/>
            <person name="He R."/>
            <person name="Angelova A."/>
            <person name="Rajasekar S."/>
            <person name="Mueller T."/>
            <person name="Lomeli R."/>
            <person name="Scara G."/>
            <person name="Ko A."/>
            <person name="Delaney K."/>
            <person name="Wissotski M."/>
            <person name="Lopez G."/>
            <person name="Campos D."/>
            <person name="Braidotti M."/>
            <person name="Ashley E."/>
            <person name="Golser W."/>
            <person name="Kim H."/>
            <person name="Lee S."/>
            <person name="Lin J."/>
            <person name="Dujmic Z."/>
            <person name="Kim W."/>
            <person name="Talag J."/>
            <person name="Zuccolo A."/>
            <person name="Fan C."/>
            <person name="Sebastian A."/>
            <person name="Kramer M."/>
            <person name="Spiegel L."/>
            <person name="Nascimento L."/>
            <person name="Zutavern T."/>
            <person name="Miller B."/>
            <person name="Ambroise C."/>
            <person name="Muller S."/>
            <person name="Spooner W."/>
            <person name="Narechania A."/>
            <person name="Ren L."/>
            <person name="Wei S."/>
            <person name="Kumari S."/>
            <person name="Faga B."/>
            <person name="Levy M.J."/>
            <person name="McMahan L."/>
            <person name="Van Buren P."/>
            <person name="Vaughn M.W."/>
            <person name="Ying K."/>
            <person name="Yeh C.-T."/>
            <person name="Emrich S.J."/>
            <person name="Jia Y."/>
            <person name="Kalyanaraman A."/>
            <person name="Hsia A.-P."/>
            <person name="Barbazuk W.B."/>
            <person name="Baucom R.S."/>
            <person name="Brutnell T.P."/>
            <person name="Carpita N.C."/>
            <person name="Chaparro C."/>
            <person name="Chia J.-M."/>
            <person name="Deragon J.-M."/>
            <person name="Estill J.C."/>
            <person name="Fu Y."/>
            <person name="Jeddeloh J.A."/>
            <person name="Han Y."/>
            <person name="Lee H."/>
            <person name="Li P."/>
            <person name="Lisch D.R."/>
            <person name="Liu S."/>
            <person name="Liu Z."/>
            <person name="Nagel D.H."/>
            <person name="McCann M.C."/>
            <person name="SanMiguel P."/>
            <person name="Myers A.M."/>
            <person name="Nettleton D."/>
            <person name="Nguyen J."/>
            <person name="Penning B.W."/>
            <person name="Ponnala L."/>
            <person name="Schneider K.L."/>
            <person name="Schwartz D.C."/>
            <person name="Sharma A."/>
            <person name="Soderlund C."/>
            <person name="Springer N.M."/>
            <person name="Sun Q."/>
            <person name="Wang H."/>
            <person name="Waterman M."/>
            <person name="Westerman R."/>
            <person name="Wolfgruber T.K."/>
            <person name="Yang L."/>
            <person name="Yu Y."/>
            <person name="Zhang L."/>
            <person name="Zhou S."/>
            <person name="Zhu Q."/>
            <person name="Bennetzen J.L."/>
            <person name="Dawe R.K."/>
            <person name="Jiang J."/>
            <person name="Jiang N."/>
            <person name="Presting G.G."/>
            <person name="Wessler S.R."/>
            <person name="Aluru S."/>
            <person name="Martienssen R.A."/>
            <person name="Clifton S.W."/>
            <person name="McCombie W.R."/>
            <person name="Wing R.A."/>
            <person name="Wilson R.K."/>
        </authorList>
    </citation>
    <scope>NUCLEOTIDE SEQUENCE [LARGE SCALE GENOMIC DNA]</scope>
    <source>
        <strain evidence="8">cv. B73</strain>
    </source>
</reference>
<dbReference type="Pfam" id="PF04241">
    <property type="entry name" value="DUF423"/>
    <property type="match status" value="1"/>
</dbReference>
<proteinExistence type="predicted"/>
<comment type="subcellular location">
    <subcellularLocation>
        <location evidence="1">Membrane</location>
        <topology evidence="1">Multi-pass membrane protein</topology>
    </subcellularLocation>
</comment>
<dbReference type="GO" id="GO:0016020">
    <property type="term" value="C:membrane"/>
    <property type="evidence" value="ECO:0000318"/>
    <property type="project" value="GO_Central"/>
</dbReference>